<feature type="compositionally biased region" description="Basic and acidic residues" evidence="1">
    <location>
        <begin position="103"/>
        <end position="112"/>
    </location>
</feature>
<dbReference type="AlphaFoldDB" id="U1Q8J6"/>
<feature type="compositionally biased region" description="Basic and acidic residues" evidence="1">
    <location>
        <begin position="134"/>
        <end position="147"/>
    </location>
</feature>
<dbReference type="Proteomes" id="UP000016498">
    <property type="component" value="Unassembled WGS sequence"/>
</dbReference>
<protein>
    <submittedName>
        <fullName evidence="2">Uncharacterized protein</fullName>
    </submittedName>
</protein>
<organism evidence="2 3">
    <name type="scientific">Actinomyces johnsonii F0510</name>
    <dbReference type="NCBI Taxonomy" id="1227262"/>
    <lineage>
        <taxon>Bacteria</taxon>
        <taxon>Bacillati</taxon>
        <taxon>Actinomycetota</taxon>
        <taxon>Actinomycetes</taxon>
        <taxon>Actinomycetales</taxon>
        <taxon>Actinomycetaceae</taxon>
        <taxon>Actinomyces</taxon>
    </lineage>
</organism>
<evidence type="ECO:0000256" key="1">
    <source>
        <dbReference type="SAM" id="MobiDB-lite"/>
    </source>
</evidence>
<dbReference type="EMBL" id="AWSD01000180">
    <property type="protein sequence ID" value="ERH18389.1"/>
    <property type="molecule type" value="Genomic_DNA"/>
</dbReference>
<evidence type="ECO:0000313" key="2">
    <source>
        <dbReference type="EMBL" id="ERH18389.1"/>
    </source>
</evidence>
<reference evidence="2 3" key="1">
    <citation type="submission" date="2013-06" db="EMBL/GenBank/DDBJ databases">
        <authorList>
            <person name="Weinstock G."/>
            <person name="Sodergren E."/>
            <person name="Lobos E.A."/>
            <person name="Fulton L."/>
            <person name="Fulton R."/>
            <person name="Courtney L."/>
            <person name="Fronick C."/>
            <person name="O'Laughlin M."/>
            <person name="Godfrey J."/>
            <person name="Wilson R.M."/>
            <person name="Miner T."/>
            <person name="Farmer C."/>
            <person name="Delehaunty K."/>
            <person name="Cordes M."/>
            <person name="Minx P."/>
            <person name="Tomlinson C."/>
            <person name="Chen J."/>
            <person name="Wollam A."/>
            <person name="Pepin K.H."/>
            <person name="Bhonagiri V."/>
            <person name="Zhang X."/>
            <person name="Warren W."/>
            <person name="Mitreva M."/>
            <person name="Mardis E.R."/>
            <person name="Wilson R.K."/>
        </authorList>
    </citation>
    <scope>NUCLEOTIDE SEQUENCE [LARGE SCALE GENOMIC DNA]</scope>
    <source>
        <strain evidence="2 3">F0510</strain>
    </source>
</reference>
<evidence type="ECO:0000313" key="3">
    <source>
        <dbReference type="Proteomes" id="UP000016498"/>
    </source>
</evidence>
<comment type="caution">
    <text evidence="2">The sequence shown here is derived from an EMBL/GenBank/DDBJ whole genome shotgun (WGS) entry which is preliminary data.</text>
</comment>
<gene>
    <name evidence="2" type="ORF">HMPREF1549_01759</name>
</gene>
<proteinExistence type="predicted"/>
<dbReference type="HOGENOM" id="CLU_817924_0_0_11"/>
<feature type="region of interest" description="Disordered" evidence="1">
    <location>
        <begin position="90"/>
        <end position="195"/>
    </location>
</feature>
<name>U1Q8J6_9ACTO</name>
<sequence length="339" mass="35765">MLRPESGAAQPLSTLLTLPEPLLDAENAAQLDVLPRLLGVSACHGPVPDAVQLGGALALQRLAADTGPGQTGQGDGLAVVVDDVRLGMTDLGLASGGTQGRRRTGDLDEQARARPGPGDVTAPATGPHVNAGGVEHRAHRHEDKDAEQQEQPEEQQDGERSERALITEMDQVPDRSGQAHQPEAATDEELDAAGGRRRGFEHDLVLLDWDRTELGGLIVGRRDRPRRLRSARSAIGRMTGAGLTVLGLRTGLLAVLGLRTGLLAVLGLKTGLTVLAGLGGDAVLARLDGLERLTVRTVDRWLAHEHFPQGFFGYTGPGGTWSGYRDSSTAAPGRTPHHP</sequence>
<accession>U1Q8J6</accession>